<keyword evidence="4 7" id="KW-0812">Transmembrane</keyword>
<dbReference type="AlphaFoldDB" id="A0A173RKN4"/>
<dbReference type="Proteomes" id="UP000095597">
    <property type="component" value="Unassembled WGS sequence"/>
</dbReference>
<protein>
    <submittedName>
        <fullName evidence="8">Conjugal transfer coupling protein TraG</fullName>
    </submittedName>
</protein>
<evidence type="ECO:0000256" key="6">
    <source>
        <dbReference type="ARBA" id="ARBA00023136"/>
    </source>
</evidence>
<dbReference type="RefSeq" id="WP_055213608.1">
    <property type="nucleotide sequence ID" value="NZ_CYXO01000002.1"/>
</dbReference>
<feature type="transmembrane region" description="Helical" evidence="7">
    <location>
        <begin position="62"/>
        <end position="85"/>
    </location>
</feature>
<evidence type="ECO:0000256" key="3">
    <source>
        <dbReference type="ARBA" id="ARBA00022475"/>
    </source>
</evidence>
<name>A0A173RKN4_9FIRM</name>
<dbReference type="Gene3D" id="3.40.50.300">
    <property type="entry name" value="P-loop containing nucleotide triphosphate hydrolases"/>
    <property type="match status" value="1"/>
</dbReference>
<evidence type="ECO:0000256" key="2">
    <source>
        <dbReference type="ARBA" id="ARBA00008806"/>
    </source>
</evidence>
<comment type="subcellular location">
    <subcellularLocation>
        <location evidence="1">Cell membrane</location>
        <topology evidence="1">Multi-pass membrane protein</topology>
    </subcellularLocation>
</comment>
<evidence type="ECO:0000256" key="1">
    <source>
        <dbReference type="ARBA" id="ARBA00004651"/>
    </source>
</evidence>
<evidence type="ECO:0000313" key="8">
    <source>
        <dbReference type="EMBL" id="CUM77838.1"/>
    </source>
</evidence>
<keyword evidence="6 7" id="KW-0472">Membrane</keyword>
<dbReference type="PANTHER" id="PTHR37937:SF1">
    <property type="entry name" value="CONJUGATIVE TRANSFER: DNA TRANSPORT"/>
    <property type="match status" value="1"/>
</dbReference>
<proteinExistence type="inferred from homology"/>
<evidence type="ECO:0000256" key="7">
    <source>
        <dbReference type="SAM" id="Phobius"/>
    </source>
</evidence>
<gene>
    <name evidence="8" type="ORF">ERS852573_00502</name>
</gene>
<dbReference type="Pfam" id="PF02534">
    <property type="entry name" value="T4SS-DNA_transf"/>
    <property type="match status" value="1"/>
</dbReference>
<reference evidence="8 9" key="1">
    <citation type="submission" date="2015-09" db="EMBL/GenBank/DDBJ databases">
        <authorList>
            <consortium name="Pathogen Informatics"/>
        </authorList>
    </citation>
    <scope>NUCLEOTIDE SEQUENCE [LARGE SCALE GENOMIC DNA]</scope>
    <source>
        <strain evidence="8 9">2789STDY5834961</strain>
    </source>
</reference>
<comment type="similarity">
    <text evidence="2">Belongs to the VirD4/TraG family.</text>
</comment>
<dbReference type="NCBIfam" id="NF045973">
    <property type="entry name" value="conju_CD1115"/>
    <property type="match status" value="1"/>
</dbReference>
<evidence type="ECO:0000256" key="4">
    <source>
        <dbReference type="ARBA" id="ARBA00022692"/>
    </source>
</evidence>
<sequence>MAKKSNNLQKRMISSACWAAAASLLLFYLGNRIFAYVDPTTLSSDYLTQILIGLDDMAVNPIAIRLTAPGLIIGALLLLIVWFAWGQHIVFMGNYRTGEESGSAKWADEKEMSAFLDSDDPSNNLLFTDKYGLAISRKKFDPEHDRNLNVCVIGGSGSGKTYRYVKPNLMQLNSNYFLTDPKGTLLDECGWLFADNGYKVMSFDMVRKDKSMHYNPLKYVRTDDEILTFVNCLILNTNGDKPNTGDAFWENSEKMLYTALIALMRDWFPENEYNLDTLLKLLSMAKASENDENYMSPLDKVFNQIETGYTEVAVADDDVAVANDMVYSAERSRQVAPSAQQAKPRRAVVKCPSNMLRHAKGDPEGGIFACEHGGFKPSEDFALSNYKNFKVAAGKTLKSILISCNVRLAPIAITEVREILKYDEMELDKLGDPDTKMAIFCIPSDTDRTFSFLPAIMIWQTINILCNKALTDYHGKLPTLVQFMLDEFANIGTLPDIEKTVAVTRSRNISLSIILQSIAQLRGIYDKKADIIVDCCDTTLFLGGKSNSTNKEIAEMIGKETIHQTTFGESHGQSASGSKNLQIQARDLIDAAEIGKMSREDCLLLIAGADPVKDRKIDPQKHDNYIYMVDSHNPACHHTEPFDVLAYNNIKKEG</sequence>
<dbReference type="InterPro" id="IPR027417">
    <property type="entry name" value="P-loop_NTPase"/>
</dbReference>
<dbReference type="EMBL" id="CYXO01000002">
    <property type="protein sequence ID" value="CUM77838.1"/>
    <property type="molecule type" value="Genomic_DNA"/>
</dbReference>
<keyword evidence="3" id="KW-1003">Cell membrane</keyword>
<dbReference type="PANTHER" id="PTHR37937">
    <property type="entry name" value="CONJUGATIVE TRANSFER: DNA TRANSPORT"/>
    <property type="match status" value="1"/>
</dbReference>
<evidence type="ECO:0000256" key="5">
    <source>
        <dbReference type="ARBA" id="ARBA00022989"/>
    </source>
</evidence>
<evidence type="ECO:0000313" key="9">
    <source>
        <dbReference type="Proteomes" id="UP000095597"/>
    </source>
</evidence>
<keyword evidence="5 7" id="KW-1133">Transmembrane helix</keyword>
<organism evidence="8 9">
    <name type="scientific">Dorea longicatena</name>
    <dbReference type="NCBI Taxonomy" id="88431"/>
    <lineage>
        <taxon>Bacteria</taxon>
        <taxon>Bacillati</taxon>
        <taxon>Bacillota</taxon>
        <taxon>Clostridia</taxon>
        <taxon>Lachnospirales</taxon>
        <taxon>Lachnospiraceae</taxon>
        <taxon>Dorea</taxon>
    </lineage>
</organism>
<dbReference type="SUPFAM" id="SSF52540">
    <property type="entry name" value="P-loop containing nucleoside triphosphate hydrolases"/>
    <property type="match status" value="1"/>
</dbReference>
<dbReference type="InterPro" id="IPR003688">
    <property type="entry name" value="TraG/VirD4"/>
</dbReference>
<dbReference type="InterPro" id="IPR051539">
    <property type="entry name" value="T4SS-coupling_protein"/>
</dbReference>
<dbReference type="GO" id="GO:0005886">
    <property type="term" value="C:plasma membrane"/>
    <property type="evidence" value="ECO:0007669"/>
    <property type="project" value="UniProtKB-SubCell"/>
</dbReference>
<dbReference type="CDD" id="cd01127">
    <property type="entry name" value="TrwB_TraG_TraD_VirD4"/>
    <property type="match status" value="2"/>
</dbReference>
<accession>A0A173RKN4</accession>